<sequence>MHMNTTNTPFSHHKYSKHYDSTAHISTSFEISNAPRTKTNET</sequence>
<reference evidence="1" key="1">
    <citation type="submission" date="2014-09" db="EMBL/GenBank/DDBJ databases">
        <authorList>
            <person name="Magalhaes I.L.F."/>
            <person name="Oliveira U."/>
            <person name="Santos F.R."/>
            <person name="Vidigal T.H.D.A."/>
            <person name="Brescovit A.D."/>
            <person name="Santos A.J."/>
        </authorList>
    </citation>
    <scope>NUCLEOTIDE SEQUENCE</scope>
    <source>
        <tissue evidence="1">Shoot tissue taken approximately 20 cm above the soil surface</tissue>
    </source>
</reference>
<reference evidence="1" key="2">
    <citation type="journal article" date="2015" name="Data Brief">
        <title>Shoot transcriptome of the giant reed, Arundo donax.</title>
        <authorList>
            <person name="Barrero R.A."/>
            <person name="Guerrero F.D."/>
            <person name="Moolhuijzen P."/>
            <person name="Goolsby J.A."/>
            <person name="Tidwell J."/>
            <person name="Bellgard S.E."/>
            <person name="Bellgard M.I."/>
        </authorList>
    </citation>
    <scope>NUCLEOTIDE SEQUENCE</scope>
    <source>
        <tissue evidence="1">Shoot tissue taken approximately 20 cm above the soil surface</tissue>
    </source>
</reference>
<organism evidence="1">
    <name type="scientific">Arundo donax</name>
    <name type="common">Giant reed</name>
    <name type="synonym">Donax arundinaceus</name>
    <dbReference type="NCBI Taxonomy" id="35708"/>
    <lineage>
        <taxon>Eukaryota</taxon>
        <taxon>Viridiplantae</taxon>
        <taxon>Streptophyta</taxon>
        <taxon>Embryophyta</taxon>
        <taxon>Tracheophyta</taxon>
        <taxon>Spermatophyta</taxon>
        <taxon>Magnoliopsida</taxon>
        <taxon>Liliopsida</taxon>
        <taxon>Poales</taxon>
        <taxon>Poaceae</taxon>
        <taxon>PACMAD clade</taxon>
        <taxon>Arundinoideae</taxon>
        <taxon>Arundineae</taxon>
        <taxon>Arundo</taxon>
    </lineage>
</organism>
<dbReference type="EMBL" id="GBRH01257327">
    <property type="protein sequence ID" value="JAD40568.1"/>
    <property type="molecule type" value="Transcribed_RNA"/>
</dbReference>
<proteinExistence type="predicted"/>
<protein>
    <submittedName>
        <fullName evidence="1">Uncharacterized protein</fullName>
    </submittedName>
</protein>
<evidence type="ECO:0000313" key="1">
    <source>
        <dbReference type="EMBL" id="JAD40568.1"/>
    </source>
</evidence>
<name>A0A0A8ZSA6_ARUDO</name>
<dbReference type="AlphaFoldDB" id="A0A0A8ZSA6"/>
<accession>A0A0A8ZSA6</accession>